<dbReference type="GeneID" id="9832436"/>
<dbReference type="GO" id="GO:0046872">
    <property type="term" value="F:metal ion binding"/>
    <property type="evidence" value="ECO:0007669"/>
    <property type="project" value="UniProtKB-KW"/>
</dbReference>
<dbReference type="Proteomes" id="UP000009170">
    <property type="component" value="Unassembled WGS sequence"/>
</dbReference>
<dbReference type="Pfam" id="PF02137">
    <property type="entry name" value="A_deamin"/>
    <property type="match status" value="1"/>
</dbReference>
<comment type="catalytic activity">
    <reaction evidence="11">
        <text>adenosine(37) in tRNA(Ala) + H2O + H(+) = inosine(37) in tRNA(Ala) + NH4(+)</text>
        <dbReference type="Rhea" id="RHEA:50968"/>
        <dbReference type="Rhea" id="RHEA-COMP:12855"/>
        <dbReference type="Rhea" id="RHEA-COMP:12856"/>
        <dbReference type="ChEBI" id="CHEBI:15377"/>
        <dbReference type="ChEBI" id="CHEBI:15378"/>
        <dbReference type="ChEBI" id="CHEBI:28938"/>
        <dbReference type="ChEBI" id="CHEBI:74411"/>
        <dbReference type="ChEBI" id="CHEBI:82852"/>
        <dbReference type="EC" id="3.5.4.34"/>
    </reaction>
</comment>
<evidence type="ECO:0000256" key="6">
    <source>
        <dbReference type="ARBA" id="ARBA00037784"/>
    </source>
</evidence>
<evidence type="ECO:0000256" key="4">
    <source>
        <dbReference type="ARBA" id="ARBA00022833"/>
    </source>
</evidence>
<comment type="cofactor">
    <cofactor evidence="5">
        <name>1D-myo-inositol hexakisphosphate</name>
        <dbReference type="ChEBI" id="CHEBI:58130"/>
    </cofactor>
</comment>
<feature type="region of interest" description="Disordered" evidence="12">
    <location>
        <begin position="186"/>
        <end position="210"/>
    </location>
</feature>
<dbReference type="InParanoid" id="Q00Z94"/>
<name>Q00Z94_OSTTA</name>
<keyword evidence="1" id="KW-0819">tRNA processing</keyword>
<evidence type="ECO:0000256" key="10">
    <source>
        <dbReference type="ARBA" id="ARBA00041760"/>
    </source>
</evidence>
<evidence type="ECO:0000256" key="2">
    <source>
        <dbReference type="ARBA" id="ARBA00022723"/>
    </source>
</evidence>
<feature type="domain" description="A to I editase" evidence="13">
    <location>
        <begin position="66"/>
        <end position="453"/>
    </location>
</feature>
<proteinExistence type="inferred from homology"/>
<evidence type="ECO:0000256" key="8">
    <source>
        <dbReference type="ARBA" id="ARBA00038940"/>
    </source>
</evidence>
<evidence type="ECO:0000256" key="1">
    <source>
        <dbReference type="ARBA" id="ARBA00022694"/>
    </source>
</evidence>
<keyword evidence="3" id="KW-0378">Hydrolase</keyword>
<sequence length="495" mass="52560">MRASRRDAGDAIGARVREAALRRASTIRGGVAIDDDAYAALSAFVVMEWDFDDARKASPTRARCVSLATGTKCVGFNARAPDGGGVADAHAEVLARRAFARWLHVEYAAYADGKASVFERDDGLGDVHGGCALKVPVESMVRLRRGVEVHVYCSQSPCGDASVFELRRATNAGDCDFGDIRGGRTASTSDVERKKRAKTTGLAGGGAGTTGAKIMSVETRAGGGGGADPERDRATKEIGAIRWKPGRGDPSFCLSCSDKLCRWSMFGLQGRLMRLVARDPITPSSVCVSTPRVREEDEDEAKRVVESALKRAIVDRVERGENGDANGIDAEIEDASLMCVAVAPADRTNLSSYEAVANGAAVAAPVSTVYIAPPTWAMDVEEDANELSRVERILGACGYLQGSGKKSRASGAGSSALSARKMCESFDACVLLRLPSSVRDALRLKTYAEVKSACAPRRSMSRAPSKRASNPIAERLAEPIPGKDKDSIESFVPFT</sequence>
<comment type="function">
    <text evidence="6">Specifically deaminates adenosine-37 to inosine in tRNA-Ala.</text>
</comment>
<keyword evidence="2" id="KW-0479">Metal-binding</keyword>
<dbReference type="AlphaFoldDB" id="Q00Z94"/>
<keyword evidence="15" id="KW-1185">Reference proteome</keyword>
<dbReference type="OrthoDB" id="10268011at2759"/>
<evidence type="ECO:0000259" key="13">
    <source>
        <dbReference type="PROSITE" id="PS50141"/>
    </source>
</evidence>
<dbReference type="PANTHER" id="PTHR46516">
    <property type="entry name" value="TRNA-SPECIFIC ADENOSINE DEAMINASE 1"/>
    <property type="match status" value="1"/>
</dbReference>
<accession>Q00Z94</accession>
<dbReference type="EMBL" id="CAID01000011">
    <property type="protein sequence ID" value="CAL55665.1"/>
    <property type="molecule type" value="Genomic_DNA"/>
</dbReference>
<gene>
    <name evidence="14" type="ORF">OT_ostta11g00610</name>
</gene>
<dbReference type="KEGG" id="ota:OT_ostta11g00610"/>
<dbReference type="STRING" id="70448.Q00Z94"/>
<reference evidence="15" key="1">
    <citation type="journal article" date="2006" name="Proc. Natl. Acad. Sci. U.S.A.">
        <title>Genome analysis of the smallest free-living eukaryote Ostreococcus tauri unveils many unique features.</title>
        <authorList>
            <person name="Derelle E."/>
            <person name="Ferraz C."/>
            <person name="Rombauts S."/>
            <person name="Rouze P."/>
            <person name="Worden A.Z."/>
            <person name="Robbens S."/>
            <person name="Partensky F."/>
            <person name="Degroeve S."/>
            <person name="Echeynie S."/>
            <person name="Cooke R."/>
            <person name="Saeys Y."/>
            <person name="Wuyts J."/>
            <person name="Jabbari K."/>
            <person name="Bowler C."/>
            <person name="Panaud O."/>
            <person name="Piegu B."/>
            <person name="Ball S.G."/>
            <person name="Ral J.-P."/>
            <person name="Bouget F.-Y."/>
            <person name="Piganeau G."/>
            <person name="De Baets B."/>
            <person name="Picard A."/>
            <person name="Delseny M."/>
            <person name="Demaille J."/>
            <person name="Van de Peer Y."/>
            <person name="Moreau H."/>
        </authorList>
    </citation>
    <scope>NUCLEOTIDE SEQUENCE [LARGE SCALE GENOMIC DNA]</scope>
    <source>
        <strain evidence="15">OTTH 0595 / CCAP 157/2 / RCC745</strain>
    </source>
</reference>
<comment type="similarity">
    <text evidence="7">Belongs to the ADAT1 family.</text>
</comment>
<protein>
    <recommendedName>
        <fullName evidence="9">tRNA-specific adenosine deaminase 1</fullName>
        <ecNumber evidence="8">3.5.4.34</ecNumber>
    </recommendedName>
    <alternativeName>
        <fullName evidence="10">tRNA-specific adenosine-37 deaminase</fullName>
    </alternativeName>
</protein>
<evidence type="ECO:0000256" key="9">
    <source>
        <dbReference type="ARBA" id="ARBA00040502"/>
    </source>
</evidence>
<dbReference type="PANTHER" id="PTHR46516:SF1">
    <property type="entry name" value="TRNA-SPECIFIC ADENOSINE DEAMINASE 1"/>
    <property type="match status" value="1"/>
</dbReference>
<dbReference type="SMART" id="SM00552">
    <property type="entry name" value="ADEAMc"/>
    <property type="match status" value="1"/>
</dbReference>
<keyword evidence="4" id="KW-0862">Zinc</keyword>
<feature type="compositionally biased region" description="Basic and acidic residues" evidence="12">
    <location>
        <begin position="475"/>
        <end position="488"/>
    </location>
</feature>
<evidence type="ECO:0000256" key="11">
    <source>
        <dbReference type="ARBA" id="ARBA00047635"/>
    </source>
</evidence>
<reference evidence="14 15" key="2">
    <citation type="journal article" date="2014" name="BMC Genomics">
        <title>An improved genome of the model marine alga Ostreococcus tauri unfolds by assessing Illumina de novo assemblies.</title>
        <authorList>
            <person name="Blanc-Mathieu R."/>
            <person name="Verhelst B."/>
            <person name="Derelle E."/>
            <person name="Rombauts S."/>
            <person name="Bouget F.Y."/>
            <person name="Carre I."/>
            <person name="Chateau A."/>
            <person name="Eyre-Walker A."/>
            <person name="Grimsley N."/>
            <person name="Moreau H."/>
            <person name="Piegu B."/>
            <person name="Rivals E."/>
            <person name="Schackwitz W."/>
            <person name="Van de Peer Y."/>
            <person name="Piganeau G."/>
        </authorList>
    </citation>
    <scope>NUCLEOTIDE SEQUENCE [LARGE SCALE GENOMIC DNA]</scope>
    <source>
        <strain evidence="15">OTTH 0595 / CCAP 157/2 / RCC745</strain>
    </source>
</reference>
<evidence type="ECO:0000256" key="7">
    <source>
        <dbReference type="ARBA" id="ARBA00038326"/>
    </source>
</evidence>
<evidence type="ECO:0000256" key="3">
    <source>
        <dbReference type="ARBA" id="ARBA00022801"/>
    </source>
</evidence>
<dbReference type="GO" id="GO:0043829">
    <property type="term" value="F:tRNA-specific adenosine-37 deaminase activity"/>
    <property type="evidence" value="ECO:0007669"/>
    <property type="project" value="UniProtKB-EC"/>
</dbReference>
<evidence type="ECO:0000313" key="14">
    <source>
        <dbReference type="EMBL" id="CAL55665.1"/>
    </source>
</evidence>
<dbReference type="EC" id="3.5.4.34" evidence="8"/>
<evidence type="ECO:0000256" key="5">
    <source>
        <dbReference type="ARBA" id="ARBA00037026"/>
    </source>
</evidence>
<evidence type="ECO:0000313" key="15">
    <source>
        <dbReference type="Proteomes" id="UP000009170"/>
    </source>
</evidence>
<comment type="caution">
    <text evidence="14">The sequence shown here is derived from an EMBL/GenBank/DDBJ whole genome shotgun (WGS) entry which is preliminary data.</text>
</comment>
<dbReference type="OMA" id="CIVERND"/>
<dbReference type="InterPro" id="IPR002466">
    <property type="entry name" value="A_deamin"/>
</dbReference>
<dbReference type="GO" id="GO:0008033">
    <property type="term" value="P:tRNA processing"/>
    <property type="evidence" value="ECO:0007669"/>
    <property type="project" value="UniProtKB-KW"/>
</dbReference>
<organism evidence="14 15">
    <name type="scientific">Ostreococcus tauri</name>
    <name type="common">Marine green alga</name>
    <dbReference type="NCBI Taxonomy" id="70448"/>
    <lineage>
        <taxon>Eukaryota</taxon>
        <taxon>Viridiplantae</taxon>
        <taxon>Chlorophyta</taxon>
        <taxon>Mamiellophyceae</taxon>
        <taxon>Mamiellales</taxon>
        <taxon>Bathycoccaceae</taxon>
        <taxon>Ostreococcus</taxon>
    </lineage>
</organism>
<dbReference type="RefSeq" id="XP_003081862.1">
    <property type="nucleotide sequence ID" value="XM_003081814.1"/>
</dbReference>
<evidence type="ECO:0000256" key="12">
    <source>
        <dbReference type="SAM" id="MobiDB-lite"/>
    </source>
</evidence>
<dbReference type="PROSITE" id="PS50141">
    <property type="entry name" value="A_DEAMIN_EDITASE"/>
    <property type="match status" value="1"/>
</dbReference>
<dbReference type="GO" id="GO:0003723">
    <property type="term" value="F:RNA binding"/>
    <property type="evidence" value="ECO:0007669"/>
    <property type="project" value="InterPro"/>
</dbReference>
<feature type="region of interest" description="Disordered" evidence="12">
    <location>
        <begin position="458"/>
        <end position="495"/>
    </location>
</feature>